<gene>
    <name evidence="1" type="ORF">I6J37_00110</name>
</gene>
<dbReference type="EMBL" id="CP069486">
    <property type="protein sequence ID" value="QRO85146.1"/>
    <property type="molecule type" value="Genomic_DNA"/>
</dbReference>
<organism evidence="1 2">
    <name type="scientific">Mammaliicoccus vitulinus</name>
    <dbReference type="NCBI Taxonomy" id="71237"/>
    <lineage>
        <taxon>Bacteria</taxon>
        <taxon>Bacillati</taxon>
        <taxon>Bacillota</taxon>
        <taxon>Bacilli</taxon>
        <taxon>Bacillales</taxon>
        <taxon>Staphylococcaceae</taxon>
        <taxon>Mammaliicoccus</taxon>
    </lineage>
</organism>
<keyword evidence="2" id="KW-1185">Reference proteome</keyword>
<protein>
    <submittedName>
        <fullName evidence="1">Uncharacterized protein</fullName>
    </submittedName>
</protein>
<accession>A0ABX7HEV8</accession>
<name>A0ABX7HEV8_9STAP</name>
<sequence>MVTIKHTRESIAELEKQLDLYKTAHHKLTAGLKEAVAESIKYKRERDSLIKDVSNYRRVLKVFARLIKNKLDINASDRYIPYQHMLDDIGINTDELEAD</sequence>
<proteinExistence type="predicted"/>
<evidence type="ECO:0000313" key="1">
    <source>
        <dbReference type="EMBL" id="QRO85146.1"/>
    </source>
</evidence>
<dbReference type="Proteomes" id="UP000627155">
    <property type="component" value="Chromosome"/>
</dbReference>
<evidence type="ECO:0000313" key="2">
    <source>
        <dbReference type="Proteomes" id="UP000627155"/>
    </source>
</evidence>
<reference evidence="1 2" key="1">
    <citation type="submission" date="2021-02" db="EMBL/GenBank/DDBJ databases">
        <title>FDA dAtabase for Regulatory Grade micrObial Sequences (FDA-ARGOS): Supporting development and validation of Infectious Disease Dx tests.</title>
        <authorList>
            <person name="Sproer C."/>
            <person name="Gronow S."/>
            <person name="Severitt S."/>
            <person name="Schroder I."/>
            <person name="Tallon L."/>
            <person name="Sadzewicz L."/>
            <person name="Zhao X."/>
            <person name="Boylan J."/>
            <person name="Ott S."/>
            <person name="Bowen H."/>
            <person name="Vavikolanu K."/>
            <person name="Mehta A."/>
            <person name="Aluvathingal J."/>
            <person name="Nadendla S."/>
            <person name="Lowell S."/>
            <person name="Myers T."/>
            <person name="Yan Y."/>
            <person name="Sichtig H."/>
        </authorList>
    </citation>
    <scope>NUCLEOTIDE SEQUENCE [LARGE SCALE GENOMIC DNA]</scope>
    <source>
        <strain evidence="1 2">FDAARGOS_1207</strain>
    </source>
</reference>
<dbReference type="RefSeq" id="WP_103322256.1">
    <property type="nucleotide sequence ID" value="NZ_CP069486.1"/>
</dbReference>